<accession>A0A6J4JCV2</accession>
<sequence>AGVCPLPCRRVRNRPAQWRRRRLRILGWGPHRHVEGVRHVPGRRIVAPLPPEREAM</sequence>
<proteinExistence type="predicted"/>
<protein>
    <submittedName>
        <fullName evidence="1">Uncharacterized protein</fullName>
    </submittedName>
</protein>
<feature type="non-terminal residue" evidence="1">
    <location>
        <position position="56"/>
    </location>
</feature>
<evidence type="ECO:0000313" key="1">
    <source>
        <dbReference type="EMBL" id="CAA9276762.1"/>
    </source>
</evidence>
<name>A0A6J4JCV2_9ACTN</name>
<reference evidence="1" key="1">
    <citation type="submission" date="2020-02" db="EMBL/GenBank/DDBJ databases">
        <authorList>
            <person name="Meier V. D."/>
        </authorList>
    </citation>
    <scope>NUCLEOTIDE SEQUENCE</scope>
    <source>
        <strain evidence="1">AVDCRST_MAG10</strain>
    </source>
</reference>
<dbReference type="EMBL" id="CADCTB010000218">
    <property type="protein sequence ID" value="CAA9276762.1"/>
    <property type="molecule type" value="Genomic_DNA"/>
</dbReference>
<gene>
    <name evidence="1" type="ORF">AVDCRST_MAG10-3633</name>
</gene>
<organism evidence="1">
    <name type="scientific">uncultured Acidimicrobiales bacterium</name>
    <dbReference type="NCBI Taxonomy" id="310071"/>
    <lineage>
        <taxon>Bacteria</taxon>
        <taxon>Bacillati</taxon>
        <taxon>Actinomycetota</taxon>
        <taxon>Acidimicrobiia</taxon>
        <taxon>Acidimicrobiales</taxon>
        <taxon>environmental samples</taxon>
    </lineage>
</organism>
<feature type="non-terminal residue" evidence="1">
    <location>
        <position position="1"/>
    </location>
</feature>
<dbReference type="AlphaFoldDB" id="A0A6J4JCV2"/>